<accession>A0AAD9QHG2</accession>
<dbReference type="Proteomes" id="UP001249851">
    <property type="component" value="Unassembled WGS sequence"/>
</dbReference>
<gene>
    <name evidence="1" type="ORF">P5673_015688</name>
</gene>
<reference evidence="1" key="1">
    <citation type="journal article" date="2023" name="G3 (Bethesda)">
        <title>Whole genome assembly and annotation of the endangered Caribbean coral Acropora cervicornis.</title>
        <authorList>
            <person name="Selwyn J.D."/>
            <person name="Vollmer S.V."/>
        </authorList>
    </citation>
    <scope>NUCLEOTIDE SEQUENCE</scope>
    <source>
        <strain evidence="1">K2</strain>
    </source>
</reference>
<dbReference type="EMBL" id="JARQWQ010000033">
    <property type="protein sequence ID" value="KAK2561219.1"/>
    <property type="molecule type" value="Genomic_DNA"/>
</dbReference>
<evidence type="ECO:0000313" key="2">
    <source>
        <dbReference type="Proteomes" id="UP001249851"/>
    </source>
</evidence>
<comment type="caution">
    <text evidence="1">The sequence shown here is derived from an EMBL/GenBank/DDBJ whole genome shotgun (WGS) entry which is preliminary data.</text>
</comment>
<organism evidence="1 2">
    <name type="scientific">Acropora cervicornis</name>
    <name type="common">Staghorn coral</name>
    <dbReference type="NCBI Taxonomy" id="6130"/>
    <lineage>
        <taxon>Eukaryota</taxon>
        <taxon>Metazoa</taxon>
        <taxon>Cnidaria</taxon>
        <taxon>Anthozoa</taxon>
        <taxon>Hexacorallia</taxon>
        <taxon>Scleractinia</taxon>
        <taxon>Astrocoeniina</taxon>
        <taxon>Acroporidae</taxon>
        <taxon>Acropora</taxon>
    </lineage>
</organism>
<proteinExistence type="predicted"/>
<sequence>MAKLRANKASELDSVTLKLLKFAFDSIIPSLLSVFNISVTCNTVPAPWKAANISALYKKDDETDKHNYRPISCARKIDGDYGNANH</sequence>
<evidence type="ECO:0000313" key="1">
    <source>
        <dbReference type="EMBL" id="KAK2561219.1"/>
    </source>
</evidence>
<keyword evidence="2" id="KW-1185">Reference proteome</keyword>
<dbReference type="AlphaFoldDB" id="A0AAD9QHG2"/>
<protein>
    <recommendedName>
        <fullName evidence="3">Reverse transcriptase domain-containing protein</fullName>
    </recommendedName>
</protein>
<name>A0AAD9QHG2_ACRCE</name>
<evidence type="ECO:0008006" key="3">
    <source>
        <dbReference type="Google" id="ProtNLM"/>
    </source>
</evidence>
<reference evidence="1" key="2">
    <citation type="journal article" date="2023" name="Science">
        <title>Genomic signatures of disease resistance in endangered staghorn corals.</title>
        <authorList>
            <person name="Vollmer S.V."/>
            <person name="Selwyn J.D."/>
            <person name="Despard B.A."/>
            <person name="Roesel C.L."/>
        </authorList>
    </citation>
    <scope>NUCLEOTIDE SEQUENCE</scope>
    <source>
        <strain evidence="1">K2</strain>
    </source>
</reference>